<accession>A0A9Q3F702</accession>
<reference evidence="1" key="1">
    <citation type="submission" date="2021-03" db="EMBL/GenBank/DDBJ databases">
        <title>Draft genome sequence of rust myrtle Austropuccinia psidii MF-1, a brazilian biotype.</title>
        <authorList>
            <person name="Quecine M.C."/>
            <person name="Pachon D.M.R."/>
            <person name="Bonatelli M.L."/>
            <person name="Correr F.H."/>
            <person name="Franceschini L.M."/>
            <person name="Leite T.F."/>
            <person name="Margarido G.R.A."/>
            <person name="Almeida C.A."/>
            <person name="Ferrarezi J.A."/>
            <person name="Labate C.A."/>
        </authorList>
    </citation>
    <scope>NUCLEOTIDE SEQUENCE</scope>
    <source>
        <strain evidence="1">MF-1</strain>
    </source>
</reference>
<evidence type="ECO:0000313" key="1">
    <source>
        <dbReference type="EMBL" id="MBW0531576.1"/>
    </source>
</evidence>
<dbReference type="Proteomes" id="UP000765509">
    <property type="component" value="Unassembled WGS sequence"/>
</dbReference>
<name>A0A9Q3F702_9BASI</name>
<evidence type="ECO:0000313" key="2">
    <source>
        <dbReference type="Proteomes" id="UP000765509"/>
    </source>
</evidence>
<dbReference type="AlphaFoldDB" id="A0A9Q3F702"/>
<keyword evidence="2" id="KW-1185">Reference proteome</keyword>
<organism evidence="1 2">
    <name type="scientific">Austropuccinia psidii MF-1</name>
    <dbReference type="NCBI Taxonomy" id="1389203"/>
    <lineage>
        <taxon>Eukaryota</taxon>
        <taxon>Fungi</taxon>
        <taxon>Dikarya</taxon>
        <taxon>Basidiomycota</taxon>
        <taxon>Pucciniomycotina</taxon>
        <taxon>Pucciniomycetes</taxon>
        <taxon>Pucciniales</taxon>
        <taxon>Sphaerophragmiaceae</taxon>
        <taxon>Austropuccinia</taxon>
    </lineage>
</organism>
<dbReference type="EMBL" id="AVOT02036961">
    <property type="protein sequence ID" value="MBW0531576.1"/>
    <property type="molecule type" value="Genomic_DNA"/>
</dbReference>
<dbReference type="OrthoDB" id="425619at2759"/>
<proteinExistence type="predicted"/>
<sequence length="84" mass="9660">MQTAIGNMLIWQIAIKNYRGNMAIVHKATNIHQNIDGLSGWQFPNTPDNWFNVPANAERPIKIKALNITDVVTEFFDEVRESYK</sequence>
<protein>
    <submittedName>
        <fullName evidence="1">Uncharacterized protein</fullName>
    </submittedName>
</protein>
<comment type="caution">
    <text evidence="1">The sequence shown here is derived from an EMBL/GenBank/DDBJ whole genome shotgun (WGS) entry which is preliminary data.</text>
</comment>
<gene>
    <name evidence="1" type="ORF">O181_071291</name>
</gene>